<keyword evidence="1" id="KW-0472">Membrane</keyword>
<dbReference type="Pfam" id="PF20163">
    <property type="entry name" value="DUF6536"/>
    <property type="match status" value="1"/>
</dbReference>
<name>A0AAN6XZC1_9PEZI</name>
<keyword evidence="1" id="KW-0812">Transmembrane</keyword>
<accession>A0AAN6XZC1</accession>
<feature type="transmembrane region" description="Helical" evidence="1">
    <location>
        <begin position="536"/>
        <end position="560"/>
    </location>
</feature>
<dbReference type="AlphaFoldDB" id="A0AAN6XZC1"/>
<keyword evidence="4" id="KW-1185">Reference proteome</keyword>
<feature type="transmembrane region" description="Helical" evidence="1">
    <location>
        <begin position="17"/>
        <end position="38"/>
    </location>
</feature>
<dbReference type="InterPro" id="IPR046623">
    <property type="entry name" value="DUF6536"/>
</dbReference>
<proteinExistence type="predicted"/>
<dbReference type="PANTHER" id="PTHR35395">
    <property type="entry name" value="DUF6536 DOMAIN-CONTAINING PROTEIN"/>
    <property type="match status" value="1"/>
</dbReference>
<evidence type="ECO:0000256" key="1">
    <source>
        <dbReference type="SAM" id="Phobius"/>
    </source>
</evidence>
<feature type="transmembrane region" description="Helical" evidence="1">
    <location>
        <begin position="465"/>
        <end position="489"/>
    </location>
</feature>
<feature type="transmembrane region" description="Helical" evidence="1">
    <location>
        <begin position="123"/>
        <end position="139"/>
    </location>
</feature>
<keyword evidence="1" id="KW-1133">Transmembrane helix</keyword>
<reference evidence="3" key="2">
    <citation type="submission" date="2023-05" db="EMBL/GenBank/DDBJ databases">
        <authorList>
            <consortium name="Lawrence Berkeley National Laboratory"/>
            <person name="Steindorff A."/>
            <person name="Hensen N."/>
            <person name="Bonometti L."/>
            <person name="Westerberg I."/>
            <person name="Brannstrom I.O."/>
            <person name="Guillou S."/>
            <person name="Cros-Aarteil S."/>
            <person name="Calhoun S."/>
            <person name="Haridas S."/>
            <person name="Kuo A."/>
            <person name="Mondo S."/>
            <person name="Pangilinan J."/>
            <person name="Riley R."/>
            <person name="Labutti K."/>
            <person name="Andreopoulos B."/>
            <person name="Lipzen A."/>
            <person name="Chen C."/>
            <person name="Yanf M."/>
            <person name="Daum C."/>
            <person name="Ng V."/>
            <person name="Clum A."/>
            <person name="Ohm R."/>
            <person name="Martin F."/>
            <person name="Silar P."/>
            <person name="Natvig D."/>
            <person name="Lalanne C."/>
            <person name="Gautier V."/>
            <person name="Ament-Velasquez S.L."/>
            <person name="Kruys A."/>
            <person name="Hutchinson M.I."/>
            <person name="Powell A.J."/>
            <person name="Barry K."/>
            <person name="Miller A.N."/>
            <person name="Grigoriev I.V."/>
            <person name="Debuchy R."/>
            <person name="Gladieux P."/>
            <person name="Thoren M.H."/>
            <person name="Johannesson H."/>
        </authorList>
    </citation>
    <scope>NUCLEOTIDE SEQUENCE</scope>
    <source>
        <strain evidence="3">PSN293</strain>
    </source>
</reference>
<protein>
    <recommendedName>
        <fullName evidence="2">DUF6536 domain-containing protein</fullName>
    </recommendedName>
</protein>
<evidence type="ECO:0000259" key="2">
    <source>
        <dbReference type="Pfam" id="PF20163"/>
    </source>
</evidence>
<sequence>MDNPSSEPARPRWRTSALLFSGFGFIVFGINLAAAIWATTNGKDGIALVSNRSCESVKTQNTLVHLLVNVLSSVLLAGSNYCMQALTGPTRQMIDKAHGRNKWLDIGTSSLRNFRSMGRKDKCFWLLICMSSLPLHLFYNSVVFASRSTVNYKAWGVTEKYLSLLDSTPVATLAELPYWGSFSSGIGTPPELNRAYKEGRLTQLSPNDCIDAYARPLQTDWAELLIVLSGSGLEVDLVGDGDSDSQGDACTSFKETYQWVCDGFGREYRAAGCQVPCEERLPTIRSNSSASWKFLERDVEYCLALHVDEHCKFQACTTLLWLVAATSLLKAVLFSIFAVRNREKRILTVGDAISTFLETPDASTEGAGLLSAKEIRGTSIQLSEKTRPFSAQRQRGLCAASARRWGASVTLYSLSMLFCLALLGYGIASFHGSVKFSTMMSWGLGSLVSRVMMDYPSGTSLRKATVSDGLILMSMVANSPQVLLSIVYFTYNGLFTSISAAREWSSFAHERKGLRVSSKPAGDQRSAYFLQLPFRYSIPLISLSIFTHWVLGQSFFLFHLETYRLDSSQRGDVPVIQESDGTFFEASESRLTTGWSPLGLLLLLVSGTVMALFLAVVAWRKLPSSMPVVGSCSLAMSAACHTIPYEPEAWKKKLTWGVKPESAGSWNDPGHCSFTSSLDVGYPVDGQVYR</sequence>
<feature type="transmembrane region" description="Helical" evidence="1">
    <location>
        <begin position="409"/>
        <end position="428"/>
    </location>
</feature>
<reference evidence="3" key="1">
    <citation type="journal article" date="2023" name="Mol. Phylogenet. Evol.">
        <title>Genome-scale phylogeny and comparative genomics of the fungal order Sordariales.</title>
        <authorList>
            <person name="Hensen N."/>
            <person name="Bonometti L."/>
            <person name="Westerberg I."/>
            <person name="Brannstrom I.O."/>
            <person name="Guillou S."/>
            <person name="Cros-Aarteil S."/>
            <person name="Calhoun S."/>
            <person name="Haridas S."/>
            <person name="Kuo A."/>
            <person name="Mondo S."/>
            <person name="Pangilinan J."/>
            <person name="Riley R."/>
            <person name="LaButti K."/>
            <person name="Andreopoulos B."/>
            <person name="Lipzen A."/>
            <person name="Chen C."/>
            <person name="Yan M."/>
            <person name="Daum C."/>
            <person name="Ng V."/>
            <person name="Clum A."/>
            <person name="Steindorff A."/>
            <person name="Ohm R.A."/>
            <person name="Martin F."/>
            <person name="Silar P."/>
            <person name="Natvig D.O."/>
            <person name="Lalanne C."/>
            <person name="Gautier V."/>
            <person name="Ament-Velasquez S.L."/>
            <person name="Kruys A."/>
            <person name="Hutchinson M.I."/>
            <person name="Powell A.J."/>
            <person name="Barry K."/>
            <person name="Miller A.N."/>
            <person name="Grigoriev I.V."/>
            <person name="Debuchy R."/>
            <person name="Gladieux P."/>
            <person name="Hiltunen Thoren M."/>
            <person name="Johannesson H."/>
        </authorList>
    </citation>
    <scope>NUCLEOTIDE SEQUENCE</scope>
    <source>
        <strain evidence="3">PSN293</strain>
    </source>
</reference>
<feature type="domain" description="DUF6536" evidence="2">
    <location>
        <begin position="13"/>
        <end position="162"/>
    </location>
</feature>
<dbReference type="EMBL" id="MU858307">
    <property type="protein sequence ID" value="KAK4207272.1"/>
    <property type="molecule type" value="Genomic_DNA"/>
</dbReference>
<evidence type="ECO:0000313" key="3">
    <source>
        <dbReference type="EMBL" id="KAK4207272.1"/>
    </source>
</evidence>
<gene>
    <name evidence="3" type="ORF">QBC37DRAFT_299084</name>
</gene>
<feature type="transmembrane region" description="Helical" evidence="1">
    <location>
        <begin position="319"/>
        <end position="339"/>
    </location>
</feature>
<feature type="transmembrane region" description="Helical" evidence="1">
    <location>
        <begin position="598"/>
        <end position="619"/>
    </location>
</feature>
<comment type="caution">
    <text evidence="3">The sequence shown here is derived from an EMBL/GenBank/DDBJ whole genome shotgun (WGS) entry which is preliminary data.</text>
</comment>
<evidence type="ECO:0000313" key="4">
    <source>
        <dbReference type="Proteomes" id="UP001301769"/>
    </source>
</evidence>
<dbReference type="Proteomes" id="UP001301769">
    <property type="component" value="Unassembled WGS sequence"/>
</dbReference>
<organism evidence="3 4">
    <name type="scientific">Rhypophila decipiens</name>
    <dbReference type="NCBI Taxonomy" id="261697"/>
    <lineage>
        <taxon>Eukaryota</taxon>
        <taxon>Fungi</taxon>
        <taxon>Dikarya</taxon>
        <taxon>Ascomycota</taxon>
        <taxon>Pezizomycotina</taxon>
        <taxon>Sordariomycetes</taxon>
        <taxon>Sordariomycetidae</taxon>
        <taxon>Sordariales</taxon>
        <taxon>Naviculisporaceae</taxon>
        <taxon>Rhypophila</taxon>
    </lineage>
</organism>
<dbReference type="PANTHER" id="PTHR35395:SF1">
    <property type="entry name" value="DUF6536 DOMAIN-CONTAINING PROTEIN"/>
    <property type="match status" value="1"/>
</dbReference>